<reference evidence="1" key="1">
    <citation type="submission" date="2024-04" db="EMBL/GenBank/DDBJ databases">
        <authorList>
            <consortium name="Molecular Ecology Group"/>
        </authorList>
    </citation>
    <scope>NUCLEOTIDE SEQUENCE</scope>
</reference>
<evidence type="ECO:0000313" key="1">
    <source>
        <dbReference type="EMBL" id="CAL1684149.1"/>
    </source>
</evidence>
<sequence length="132" mass="15175">MTSPTEGVSVAFYLVGGRVRPARSALNLQISARRNCVNQPKATEQFCASLREVSKSFEVMRMDMRDFCHRLPSVRADCMMVFPWMSLPRVSTARKYHDSRRLYSPSEMHQHAGIPFATTRLKDVRYFDSGPR</sequence>
<dbReference type="Proteomes" id="UP001497644">
    <property type="component" value="Chromosome 5"/>
</dbReference>
<organism evidence="1 2">
    <name type="scientific">Lasius platythorax</name>
    <dbReference type="NCBI Taxonomy" id="488582"/>
    <lineage>
        <taxon>Eukaryota</taxon>
        <taxon>Metazoa</taxon>
        <taxon>Ecdysozoa</taxon>
        <taxon>Arthropoda</taxon>
        <taxon>Hexapoda</taxon>
        <taxon>Insecta</taxon>
        <taxon>Pterygota</taxon>
        <taxon>Neoptera</taxon>
        <taxon>Endopterygota</taxon>
        <taxon>Hymenoptera</taxon>
        <taxon>Apocrita</taxon>
        <taxon>Aculeata</taxon>
        <taxon>Formicoidea</taxon>
        <taxon>Formicidae</taxon>
        <taxon>Formicinae</taxon>
        <taxon>Lasius</taxon>
        <taxon>Lasius</taxon>
    </lineage>
</organism>
<dbReference type="EMBL" id="OZ034828">
    <property type="protein sequence ID" value="CAL1684149.1"/>
    <property type="molecule type" value="Genomic_DNA"/>
</dbReference>
<name>A0AAV2NWG5_9HYME</name>
<proteinExistence type="predicted"/>
<protein>
    <submittedName>
        <fullName evidence="1">Uncharacterized protein</fullName>
    </submittedName>
</protein>
<keyword evidence="2" id="KW-1185">Reference proteome</keyword>
<accession>A0AAV2NWG5</accession>
<gene>
    <name evidence="1" type="ORF">LPLAT_LOCUS9829</name>
</gene>
<dbReference type="AlphaFoldDB" id="A0AAV2NWG5"/>
<evidence type="ECO:0000313" key="2">
    <source>
        <dbReference type="Proteomes" id="UP001497644"/>
    </source>
</evidence>